<evidence type="ECO:0000259" key="2">
    <source>
        <dbReference type="PROSITE" id="PS51085"/>
    </source>
</evidence>
<dbReference type="Pfam" id="PF00111">
    <property type="entry name" value="Fer2"/>
    <property type="match status" value="1"/>
</dbReference>
<dbReference type="AlphaFoldDB" id="A0A368T2F7"/>
<dbReference type="PROSITE" id="PS00197">
    <property type="entry name" value="2FE2S_FER_1"/>
    <property type="match status" value="1"/>
</dbReference>
<feature type="region of interest" description="Disordered" evidence="1">
    <location>
        <begin position="85"/>
        <end position="114"/>
    </location>
</feature>
<organism evidence="3 4">
    <name type="scientific">Marinitenerispora sediminis</name>
    <dbReference type="NCBI Taxonomy" id="1931232"/>
    <lineage>
        <taxon>Bacteria</taxon>
        <taxon>Bacillati</taxon>
        <taxon>Actinomycetota</taxon>
        <taxon>Actinomycetes</taxon>
        <taxon>Streptosporangiales</taxon>
        <taxon>Nocardiopsidaceae</taxon>
        <taxon>Marinitenerispora</taxon>
    </lineage>
</organism>
<feature type="domain" description="2Fe-2S ferredoxin-type" evidence="2">
    <location>
        <begin position="16"/>
        <end position="92"/>
    </location>
</feature>
<reference evidence="3 4" key="1">
    <citation type="submission" date="2018-04" db="EMBL/GenBank/DDBJ databases">
        <title>Novel actinobacteria from marine sediment.</title>
        <authorList>
            <person name="Ng Z.Y."/>
            <person name="Tan G.Y.A."/>
        </authorList>
    </citation>
    <scope>NUCLEOTIDE SEQUENCE [LARGE SCALE GENOMIC DNA]</scope>
    <source>
        <strain evidence="3 4">TPS81</strain>
    </source>
</reference>
<evidence type="ECO:0000313" key="3">
    <source>
        <dbReference type="EMBL" id="RCV50189.1"/>
    </source>
</evidence>
<protein>
    <recommendedName>
        <fullName evidence="2">2Fe-2S ferredoxin-type domain-containing protein</fullName>
    </recommendedName>
</protein>
<feature type="compositionally biased region" description="Pro residues" evidence="1">
    <location>
        <begin position="90"/>
        <end position="114"/>
    </location>
</feature>
<dbReference type="PANTHER" id="PTHR45331">
    <property type="entry name" value="OXIDOREDUCTASE, IRON-SULPHUR BINDING SUBUNIT-RELATED-RELATED"/>
    <property type="match status" value="1"/>
</dbReference>
<dbReference type="InterPro" id="IPR001041">
    <property type="entry name" value="2Fe-2S_ferredoxin-type"/>
</dbReference>
<dbReference type="InterPro" id="IPR012675">
    <property type="entry name" value="Beta-grasp_dom_sf"/>
</dbReference>
<evidence type="ECO:0000256" key="1">
    <source>
        <dbReference type="SAM" id="MobiDB-lite"/>
    </source>
</evidence>
<dbReference type="InterPro" id="IPR052914">
    <property type="entry name" value="Aldehyde_Oxdr_Iron-Sulfur"/>
</dbReference>
<dbReference type="InterPro" id="IPR036010">
    <property type="entry name" value="2Fe-2S_ferredoxin-like_sf"/>
</dbReference>
<dbReference type="PANTHER" id="PTHR45331:SF2">
    <property type="entry name" value="OXIDOREDUCTASE WITH IRON-SULFUR SUBUNIT"/>
    <property type="match status" value="1"/>
</dbReference>
<keyword evidence="4" id="KW-1185">Reference proteome</keyword>
<gene>
    <name evidence="3" type="ORF">DEF24_24505</name>
</gene>
<dbReference type="SUPFAM" id="SSF54292">
    <property type="entry name" value="2Fe-2S ferredoxin-like"/>
    <property type="match status" value="1"/>
</dbReference>
<dbReference type="Gene3D" id="3.10.20.30">
    <property type="match status" value="1"/>
</dbReference>
<dbReference type="GO" id="GO:0051537">
    <property type="term" value="F:2 iron, 2 sulfur cluster binding"/>
    <property type="evidence" value="ECO:0007669"/>
    <property type="project" value="InterPro"/>
</dbReference>
<evidence type="ECO:0000313" key="4">
    <source>
        <dbReference type="Proteomes" id="UP000253318"/>
    </source>
</evidence>
<dbReference type="InterPro" id="IPR006058">
    <property type="entry name" value="2Fe2S_fd_BS"/>
</dbReference>
<dbReference type="PROSITE" id="PS51085">
    <property type="entry name" value="2FE2S_FER_2"/>
    <property type="match status" value="1"/>
</dbReference>
<dbReference type="EMBL" id="QEIN01000293">
    <property type="protein sequence ID" value="RCV50189.1"/>
    <property type="molecule type" value="Genomic_DNA"/>
</dbReference>
<dbReference type="RefSeq" id="WP_114398199.1">
    <property type="nucleotide sequence ID" value="NZ_QEIM01000062.1"/>
</dbReference>
<dbReference type="Proteomes" id="UP000253318">
    <property type="component" value="Unassembled WGS sequence"/>
</dbReference>
<dbReference type="GO" id="GO:0016903">
    <property type="term" value="F:oxidoreductase activity, acting on the aldehyde or oxo group of donors"/>
    <property type="evidence" value="ECO:0007669"/>
    <property type="project" value="TreeGrafter"/>
</dbReference>
<name>A0A368T2F7_9ACTN</name>
<proteinExistence type="predicted"/>
<comment type="caution">
    <text evidence="3">The sequence shown here is derived from an EMBL/GenBank/DDBJ whole genome shotgun (WGS) entry which is preliminary data.</text>
</comment>
<accession>A0A368T2F7</accession>
<sequence>MLKDGQDRGGTADAPVTIQLRIDGVRHTVRIEPHMTLLDTVREVAGRPDLVRACADGRCGGCPVFAEGRRIAACTTLAAVMDDASVTLAPPGPEGRPGPPPPAAAPPAPDTAPR</sequence>
<dbReference type="OrthoDB" id="9796880at2"/>